<protein>
    <recommendedName>
        <fullName evidence="6">Thioredoxin domain-containing protein</fullName>
    </recommendedName>
</protein>
<keyword evidence="5" id="KW-0812">Transmembrane</keyword>
<dbReference type="GO" id="GO:0046872">
    <property type="term" value="F:metal ion binding"/>
    <property type="evidence" value="ECO:0007669"/>
    <property type="project" value="UniProtKB-KW"/>
</dbReference>
<feature type="transmembrane region" description="Helical" evidence="5">
    <location>
        <begin position="21"/>
        <end position="41"/>
    </location>
</feature>
<dbReference type="InterPro" id="IPR003782">
    <property type="entry name" value="SCO1/SenC"/>
</dbReference>
<sequence>MSDSDHGLTTARRRASRARAAWLLAAPLIVLFALGCGYWLGRQQVPRAPALPLLGSAPAFTGFRNQLGQVVNSAQFAGQVQVVTFLDPYCTNDCPLVALHLVALENDLRLAQLQQHVRLVAFNVDPWHTGPAQTAAFMREYGWNPDDTRWQFLSAAPAATRHVVRQGYHVDYEQVSLAAEAAADARAKARGDYVPQPQVANALAAQARPDFDVVHNDMLVLVGPHGHVRWLSGDADSVGDVHLLNLIRGLLQPR</sequence>
<dbReference type="RefSeq" id="WP_081126022.1">
    <property type="nucleotide sequence ID" value="NZ_DAHXOC010000002.1"/>
</dbReference>
<evidence type="ECO:0000256" key="3">
    <source>
        <dbReference type="PIRSR" id="PIRSR603782-1"/>
    </source>
</evidence>
<keyword evidence="2 3" id="KW-0186">Copper</keyword>
<dbReference type="Proteomes" id="UP000307749">
    <property type="component" value="Unassembled WGS sequence"/>
</dbReference>
<gene>
    <name evidence="7" type="ORF">B1806_11100</name>
</gene>
<keyword evidence="5" id="KW-1133">Transmembrane helix</keyword>
<dbReference type="AlphaFoldDB" id="A0A4S3KMT9"/>
<dbReference type="Gene3D" id="3.40.30.10">
    <property type="entry name" value="Glutaredoxin"/>
    <property type="match status" value="1"/>
</dbReference>
<feature type="disulfide bond" description="Redox-active" evidence="4">
    <location>
        <begin position="90"/>
        <end position="94"/>
    </location>
</feature>
<dbReference type="OrthoDB" id="9790194at2"/>
<feature type="domain" description="Thioredoxin" evidence="6">
    <location>
        <begin position="51"/>
        <end position="252"/>
    </location>
</feature>
<evidence type="ECO:0000256" key="2">
    <source>
        <dbReference type="ARBA" id="ARBA00023008"/>
    </source>
</evidence>
<dbReference type="EMBL" id="MWQO01000039">
    <property type="protein sequence ID" value="THD09414.1"/>
    <property type="molecule type" value="Genomic_DNA"/>
</dbReference>
<proteinExistence type="inferred from homology"/>
<evidence type="ECO:0000259" key="6">
    <source>
        <dbReference type="PROSITE" id="PS51352"/>
    </source>
</evidence>
<organism evidence="7 8">
    <name type="scientific">Metallibacterium scheffleri</name>
    <dbReference type="NCBI Taxonomy" id="993689"/>
    <lineage>
        <taxon>Bacteria</taxon>
        <taxon>Pseudomonadati</taxon>
        <taxon>Pseudomonadota</taxon>
        <taxon>Gammaproteobacteria</taxon>
        <taxon>Lysobacterales</taxon>
        <taxon>Rhodanobacteraceae</taxon>
        <taxon>Metallibacterium</taxon>
    </lineage>
</organism>
<dbReference type="SUPFAM" id="SSF52833">
    <property type="entry name" value="Thioredoxin-like"/>
    <property type="match status" value="1"/>
</dbReference>
<keyword evidence="5" id="KW-0472">Membrane</keyword>
<dbReference type="STRING" id="993689.GCA_002077135_00609"/>
<keyword evidence="4" id="KW-1015">Disulfide bond</keyword>
<dbReference type="InterPro" id="IPR036249">
    <property type="entry name" value="Thioredoxin-like_sf"/>
</dbReference>
<comment type="caution">
    <text evidence="7">The sequence shown here is derived from an EMBL/GenBank/DDBJ whole genome shotgun (WGS) entry which is preliminary data.</text>
</comment>
<dbReference type="Pfam" id="PF02630">
    <property type="entry name" value="SCO1-SenC"/>
    <property type="match status" value="1"/>
</dbReference>
<evidence type="ECO:0000256" key="4">
    <source>
        <dbReference type="PIRSR" id="PIRSR603782-2"/>
    </source>
</evidence>
<keyword evidence="3" id="KW-0479">Metal-binding</keyword>
<comment type="similarity">
    <text evidence="1">Belongs to the SCO1/2 family.</text>
</comment>
<dbReference type="InterPro" id="IPR013766">
    <property type="entry name" value="Thioredoxin_domain"/>
</dbReference>
<accession>A0A4S3KMT9</accession>
<evidence type="ECO:0000313" key="7">
    <source>
        <dbReference type="EMBL" id="THD09414.1"/>
    </source>
</evidence>
<feature type="binding site" evidence="3">
    <location>
        <position position="90"/>
    </location>
    <ligand>
        <name>Cu cation</name>
        <dbReference type="ChEBI" id="CHEBI:23378"/>
    </ligand>
</feature>
<keyword evidence="8" id="KW-1185">Reference proteome</keyword>
<evidence type="ECO:0000256" key="5">
    <source>
        <dbReference type="SAM" id="Phobius"/>
    </source>
</evidence>
<evidence type="ECO:0000256" key="1">
    <source>
        <dbReference type="ARBA" id="ARBA00010996"/>
    </source>
</evidence>
<name>A0A4S3KMT9_9GAMM</name>
<feature type="binding site" evidence="3">
    <location>
        <position position="94"/>
    </location>
    <ligand>
        <name>Cu cation</name>
        <dbReference type="ChEBI" id="CHEBI:23378"/>
    </ligand>
</feature>
<dbReference type="PROSITE" id="PS51352">
    <property type="entry name" value="THIOREDOXIN_2"/>
    <property type="match status" value="1"/>
</dbReference>
<evidence type="ECO:0000313" key="8">
    <source>
        <dbReference type="Proteomes" id="UP000307749"/>
    </source>
</evidence>
<reference evidence="7 8" key="1">
    <citation type="submission" date="2017-02" db="EMBL/GenBank/DDBJ databases">
        <title>Whole genome sequencing of Metallibacterium scheffleri DSM 24874 (T).</title>
        <authorList>
            <person name="Kumar S."/>
            <person name="Patil P."/>
            <person name="Patil P.B."/>
        </authorList>
    </citation>
    <scope>NUCLEOTIDE SEQUENCE [LARGE SCALE GENOMIC DNA]</scope>
    <source>
        <strain evidence="7 8">DSM 24874</strain>
    </source>
</reference>